<dbReference type="Proteomes" id="UP000264217">
    <property type="component" value="Unassembled WGS sequence"/>
</dbReference>
<keyword evidence="2" id="KW-1185">Reference proteome</keyword>
<evidence type="ECO:0000313" key="2">
    <source>
        <dbReference type="Proteomes" id="UP000264217"/>
    </source>
</evidence>
<sequence length="198" mass="22689">MFPFLKKLGVSPELQAYFDINERRFTYGNELEVFGPDYHIVPVTRDLWMHGNYPSTELIITSCAMEAVAYMAVNAWRHPAEARLSFIAVGLRPHPEQLRWIAKYCLKRKITLVFSNDVCGRLNDIIIAAGIREKPLRAVWHKNSVQLLLPNGSAIELTPEKLSLNVFEKAASLRSGIRTQKPGRFNTFLDQLRYENIS</sequence>
<dbReference type="EMBL" id="QWDC01000003">
    <property type="protein sequence ID" value="RFZ91068.1"/>
    <property type="molecule type" value="Genomic_DNA"/>
</dbReference>
<dbReference type="RefSeq" id="WP_117393270.1">
    <property type="nucleotide sequence ID" value="NZ_QWDC01000003.1"/>
</dbReference>
<dbReference type="OrthoDB" id="796066at2"/>
<comment type="caution">
    <text evidence="1">The sequence shown here is derived from an EMBL/GenBank/DDBJ whole genome shotgun (WGS) entry which is preliminary data.</text>
</comment>
<dbReference type="AlphaFoldDB" id="A0A372NQD6"/>
<proteinExistence type="predicted"/>
<reference evidence="1 2" key="1">
    <citation type="submission" date="2018-08" db="EMBL/GenBank/DDBJ databases">
        <title>Mucilaginibacter sp. MYSH2.</title>
        <authorList>
            <person name="Seo T."/>
        </authorList>
    </citation>
    <scope>NUCLEOTIDE SEQUENCE [LARGE SCALE GENOMIC DNA]</scope>
    <source>
        <strain evidence="1 2">MYSH2</strain>
    </source>
</reference>
<accession>A0A372NQD6</accession>
<protein>
    <submittedName>
        <fullName evidence="1">Uncharacterized protein</fullName>
    </submittedName>
</protein>
<gene>
    <name evidence="1" type="ORF">D0C36_19185</name>
</gene>
<name>A0A372NQD6_9SPHI</name>
<organism evidence="1 2">
    <name type="scientific">Mucilaginibacter conchicola</name>
    <dbReference type="NCBI Taxonomy" id="2303333"/>
    <lineage>
        <taxon>Bacteria</taxon>
        <taxon>Pseudomonadati</taxon>
        <taxon>Bacteroidota</taxon>
        <taxon>Sphingobacteriia</taxon>
        <taxon>Sphingobacteriales</taxon>
        <taxon>Sphingobacteriaceae</taxon>
        <taxon>Mucilaginibacter</taxon>
    </lineage>
</organism>
<evidence type="ECO:0000313" key="1">
    <source>
        <dbReference type="EMBL" id="RFZ91068.1"/>
    </source>
</evidence>